<comment type="caution">
    <text evidence="8">The sequence shown here is derived from an EMBL/GenBank/DDBJ whole genome shotgun (WGS) entry which is preliminary data.</text>
</comment>
<dbReference type="EMBL" id="JBHSPA010000085">
    <property type="protein sequence ID" value="MFC5832830.1"/>
    <property type="molecule type" value="Genomic_DNA"/>
</dbReference>
<keyword evidence="3" id="KW-1003">Cell membrane</keyword>
<dbReference type="PANTHER" id="PTHR23513">
    <property type="entry name" value="INTEGRAL MEMBRANE EFFLUX PROTEIN-RELATED"/>
    <property type="match status" value="1"/>
</dbReference>
<evidence type="ECO:0000313" key="8">
    <source>
        <dbReference type="EMBL" id="MFC5832830.1"/>
    </source>
</evidence>
<keyword evidence="6 7" id="KW-0472">Membrane</keyword>
<evidence type="ECO:0000256" key="1">
    <source>
        <dbReference type="ARBA" id="ARBA00004651"/>
    </source>
</evidence>
<dbReference type="InterPro" id="IPR036259">
    <property type="entry name" value="MFS_trans_sf"/>
</dbReference>
<keyword evidence="5 7" id="KW-1133">Transmembrane helix</keyword>
<accession>A0ABW1D6K3</accession>
<evidence type="ECO:0000256" key="5">
    <source>
        <dbReference type="ARBA" id="ARBA00022989"/>
    </source>
</evidence>
<dbReference type="Pfam" id="PF05977">
    <property type="entry name" value="MFS_3"/>
    <property type="match status" value="1"/>
</dbReference>
<feature type="transmembrane region" description="Helical" evidence="7">
    <location>
        <begin position="213"/>
        <end position="235"/>
    </location>
</feature>
<dbReference type="Proteomes" id="UP001596058">
    <property type="component" value="Unassembled WGS sequence"/>
</dbReference>
<feature type="transmembrane region" description="Helical" evidence="7">
    <location>
        <begin position="344"/>
        <end position="366"/>
    </location>
</feature>
<gene>
    <name evidence="8" type="ORF">ACFPZ3_54055</name>
</gene>
<reference evidence="9" key="1">
    <citation type="journal article" date="2019" name="Int. J. Syst. Evol. Microbiol.">
        <title>The Global Catalogue of Microorganisms (GCM) 10K type strain sequencing project: providing services to taxonomists for standard genome sequencing and annotation.</title>
        <authorList>
            <consortium name="The Broad Institute Genomics Platform"/>
            <consortium name="The Broad Institute Genome Sequencing Center for Infectious Disease"/>
            <person name="Wu L."/>
            <person name="Ma J."/>
        </authorList>
    </citation>
    <scope>NUCLEOTIDE SEQUENCE [LARGE SCALE GENOMIC DNA]</scope>
    <source>
        <strain evidence="9">CCUG 53903</strain>
    </source>
</reference>
<evidence type="ECO:0000256" key="3">
    <source>
        <dbReference type="ARBA" id="ARBA00022475"/>
    </source>
</evidence>
<dbReference type="PANTHER" id="PTHR23513:SF11">
    <property type="entry name" value="STAPHYLOFERRIN A TRANSPORTER"/>
    <property type="match status" value="1"/>
</dbReference>
<feature type="transmembrane region" description="Helical" evidence="7">
    <location>
        <begin position="255"/>
        <end position="275"/>
    </location>
</feature>
<dbReference type="CDD" id="cd06173">
    <property type="entry name" value="MFS_MefA_like"/>
    <property type="match status" value="1"/>
</dbReference>
<proteinExistence type="predicted"/>
<feature type="transmembrane region" description="Helical" evidence="7">
    <location>
        <begin position="20"/>
        <end position="44"/>
    </location>
</feature>
<evidence type="ECO:0000256" key="6">
    <source>
        <dbReference type="ARBA" id="ARBA00023136"/>
    </source>
</evidence>
<dbReference type="RefSeq" id="WP_379522262.1">
    <property type="nucleotide sequence ID" value="NZ_JBHSPA010000085.1"/>
</dbReference>
<evidence type="ECO:0000313" key="9">
    <source>
        <dbReference type="Proteomes" id="UP001596058"/>
    </source>
</evidence>
<keyword evidence="9" id="KW-1185">Reference proteome</keyword>
<feature type="transmembrane region" description="Helical" evidence="7">
    <location>
        <begin position="174"/>
        <end position="192"/>
    </location>
</feature>
<dbReference type="Gene3D" id="1.20.1250.20">
    <property type="entry name" value="MFS general substrate transporter like domains"/>
    <property type="match status" value="1"/>
</dbReference>
<organism evidence="8 9">
    <name type="scientific">Nonomuraea insulae</name>
    <dbReference type="NCBI Taxonomy" id="1616787"/>
    <lineage>
        <taxon>Bacteria</taxon>
        <taxon>Bacillati</taxon>
        <taxon>Actinomycetota</taxon>
        <taxon>Actinomycetes</taxon>
        <taxon>Streptosporangiales</taxon>
        <taxon>Streptosporangiaceae</taxon>
        <taxon>Nonomuraea</taxon>
    </lineage>
</organism>
<evidence type="ECO:0000256" key="7">
    <source>
        <dbReference type="SAM" id="Phobius"/>
    </source>
</evidence>
<keyword evidence="4 7" id="KW-0812">Transmembrane</keyword>
<evidence type="ECO:0000256" key="2">
    <source>
        <dbReference type="ARBA" id="ARBA00022448"/>
    </source>
</evidence>
<protein>
    <submittedName>
        <fullName evidence="8">MFS transporter</fullName>
    </submittedName>
</protein>
<feature type="transmembrane region" description="Helical" evidence="7">
    <location>
        <begin position="51"/>
        <end position="72"/>
    </location>
</feature>
<dbReference type="InterPro" id="IPR010290">
    <property type="entry name" value="TM_effector"/>
</dbReference>
<name>A0ABW1D6K3_9ACTN</name>
<comment type="subcellular location">
    <subcellularLocation>
        <location evidence="1">Cell membrane</location>
        <topology evidence="1">Multi-pass membrane protein</topology>
    </subcellularLocation>
</comment>
<feature type="transmembrane region" description="Helical" evidence="7">
    <location>
        <begin position="148"/>
        <end position="168"/>
    </location>
</feature>
<feature type="transmembrane region" description="Helical" evidence="7">
    <location>
        <begin position="92"/>
        <end position="118"/>
    </location>
</feature>
<feature type="transmembrane region" description="Helical" evidence="7">
    <location>
        <begin position="372"/>
        <end position="393"/>
    </location>
</feature>
<evidence type="ECO:0000256" key="4">
    <source>
        <dbReference type="ARBA" id="ARBA00022692"/>
    </source>
</evidence>
<sequence>MRAERPVTFAALFRIGEYRALWSSTLISSVGDQLARVALALLVFDRSGSPFLTALTYALTMLPALLGGPLLGGLADRYPRRDLIIACNLIRTALGAAMALPTMPLAVLCVLVFALQLVDSPERAARTALIRDVLPDDLYSLGVTANQLTYQVTLLTGFTVGAVVVSTIGPYPALAANAATFACCALIVWAGVRRRPAAEPSPTRRRTGTAEGVRLIMGSAWLRSVLALALLAGFYVVPGGLAVPYAAQIHTPPQLIGLLLGAIPAGNVVGMLLIGRVLPHAAQVRTLGPLAAVAGLPLTVCALHPGLIASVALWSLTGVAAAYQVIAQAEFVRALPSHRRGQALGLAVPAITAVQGVGLLLGGVLADHIGPATTIAVTGAAGVVTGIPLALVWRRVRTTTTLSPAVPQDRMDA</sequence>
<keyword evidence="2" id="KW-0813">Transport</keyword>
<dbReference type="SUPFAM" id="SSF103473">
    <property type="entry name" value="MFS general substrate transporter"/>
    <property type="match status" value="1"/>
</dbReference>
<feature type="transmembrane region" description="Helical" evidence="7">
    <location>
        <begin position="287"/>
        <end position="305"/>
    </location>
</feature>